<name>A0A9K3DCE6_9EUKA</name>
<keyword evidence="1" id="KW-0067">ATP-binding</keyword>
<organism evidence="2 3">
    <name type="scientific">Kipferlia bialata</name>
    <dbReference type="NCBI Taxonomy" id="797122"/>
    <lineage>
        <taxon>Eukaryota</taxon>
        <taxon>Metamonada</taxon>
        <taxon>Carpediemonas-like organisms</taxon>
        <taxon>Kipferlia</taxon>
    </lineage>
</organism>
<dbReference type="PROSITE" id="PS00107">
    <property type="entry name" value="PROTEIN_KINASE_ATP"/>
    <property type="match status" value="1"/>
</dbReference>
<dbReference type="InterPro" id="IPR017441">
    <property type="entry name" value="Protein_kinase_ATP_BS"/>
</dbReference>
<evidence type="ECO:0000313" key="2">
    <source>
        <dbReference type="EMBL" id="GIQ91324.1"/>
    </source>
</evidence>
<protein>
    <recommendedName>
        <fullName evidence="4">Protein kinase domain-containing protein</fullName>
    </recommendedName>
</protein>
<sequence length="69" mass="7586">MSDPPPLGVCAVTLSELRDRPLSFQDHFTVTEYLGQGVFGLVVKAERHGRQYACKLINPYPTAHSDTPG</sequence>
<keyword evidence="3" id="KW-1185">Reference proteome</keyword>
<evidence type="ECO:0008006" key="4">
    <source>
        <dbReference type="Google" id="ProtNLM"/>
    </source>
</evidence>
<dbReference type="Proteomes" id="UP000265618">
    <property type="component" value="Unassembled WGS sequence"/>
</dbReference>
<feature type="binding site" evidence="1">
    <location>
        <position position="55"/>
    </location>
    <ligand>
        <name>ATP</name>
        <dbReference type="ChEBI" id="CHEBI:30616"/>
    </ligand>
</feature>
<reference evidence="2 3" key="1">
    <citation type="journal article" date="2018" name="PLoS ONE">
        <title>The draft genome of Kipferlia bialata reveals reductive genome evolution in fornicate parasites.</title>
        <authorList>
            <person name="Tanifuji G."/>
            <person name="Takabayashi S."/>
            <person name="Kume K."/>
            <person name="Takagi M."/>
            <person name="Nakayama T."/>
            <person name="Kamikawa R."/>
            <person name="Inagaki Y."/>
            <person name="Hashimoto T."/>
        </authorList>
    </citation>
    <scope>NUCLEOTIDE SEQUENCE [LARGE SCALE GENOMIC DNA]</scope>
    <source>
        <strain evidence="2">NY0173</strain>
    </source>
</reference>
<dbReference type="AlphaFoldDB" id="A0A9K3DCE6"/>
<dbReference type="SUPFAM" id="SSF56112">
    <property type="entry name" value="Protein kinase-like (PK-like)"/>
    <property type="match status" value="1"/>
</dbReference>
<evidence type="ECO:0000313" key="3">
    <source>
        <dbReference type="Proteomes" id="UP000265618"/>
    </source>
</evidence>
<evidence type="ECO:0000256" key="1">
    <source>
        <dbReference type="PROSITE-ProRule" id="PRU10141"/>
    </source>
</evidence>
<dbReference type="InterPro" id="IPR011009">
    <property type="entry name" value="Kinase-like_dom_sf"/>
</dbReference>
<proteinExistence type="predicted"/>
<keyword evidence="1" id="KW-0547">Nucleotide-binding</keyword>
<comment type="caution">
    <text evidence="2">The sequence shown here is derived from an EMBL/GenBank/DDBJ whole genome shotgun (WGS) entry which is preliminary data.</text>
</comment>
<dbReference type="GO" id="GO:0005524">
    <property type="term" value="F:ATP binding"/>
    <property type="evidence" value="ECO:0007669"/>
    <property type="project" value="UniProtKB-UniRule"/>
</dbReference>
<feature type="non-terminal residue" evidence="2">
    <location>
        <position position="1"/>
    </location>
</feature>
<gene>
    <name evidence="2" type="ORF">KIPB_014519</name>
</gene>
<dbReference type="Gene3D" id="3.30.200.20">
    <property type="entry name" value="Phosphorylase Kinase, domain 1"/>
    <property type="match status" value="1"/>
</dbReference>
<accession>A0A9K3DCE6</accession>
<dbReference type="EMBL" id="BDIP01007509">
    <property type="protein sequence ID" value="GIQ91324.1"/>
    <property type="molecule type" value="Genomic_DNA"/>
</dbReference>